<keyword evidence="2" id="KW-0732">Signal</keyword>
<evidence type="ECO:0000313" key="5">
    <source>
        <dbReference type="Proteomes" id="UP000033533"/>
    </source>
</evidence>
<dbReference type="Pfam" id="PF03217">
    <property type="entry name" value="SlpA"/>
    <property type="match status" value="2"/>
</dbReference>
<dbReference type="InterPro" id="IPR013783">
    <property type="entry name" value="Ig-like_fold"/>
</dbReference>
<feature type="domain" description="S-layer protein C-terminal" evidence="3">
    <location>
        <begin position="485"/>
        <end position="544"/>
    </location>
</feature>
<dbReference type="GO" id="GO:0003723">
    <property type="term" value="F:RNA binding"/>
    <property type="evidence" value="ECO:0007669"/>
    <property type="project" value="UniProtKB-KW"/>
</dbReference>
<gene>
    <name evidence="4" type="ORF">JF76_16890</name>
</gene>
<accession>A0A0F4L758</accession>
<dbReference type="PROSITE" id="PS50889">
    <property type="entry name" value="S4"/>
    <property type="match status" value="1"/>
</dbReference>
<dbReference type="AlphaFoldDB" id="A0A0F4L758"/>
<name>A0A0F4L758_9LACO</name>
<dbReference type="Gene3D" id="2.60.40.10">
    <property type="entry name" value="Immunoglobulins"/>
    <property type="match status" value="1"/>
</dbReference>
<proteinExistence type="predicted"/>
<organism evidence="4 5">
    <name type="scientific">Lactobacillus kullabergensis</name>
    <dbReference type="NCBI Taxonomy" id="1218493"/>
    <lineage>
        <taxon>Bacteria</taxon>
        <taxon>Bacillati</taxon>
        <taxon>Bacillota</taxon>
        <taxon>Bacilli</taxon>
        <taxon>Lactobacillales</taxon>
        <taxon>Lactobacillaceae</taxon>
        <taxon>Lactobacillus</taxon>
    </lineage>
</organism>
<dbReference type="PATRIC" id="fig|1218493.3.peg.1766"/>
<sequence>MKKNLRIVSAAAAALLAVAPVAAAGVSTVFADTNVTVEGGTAQSSTNKATLKLSLTNLASLAVNDPASKATASLSTPVLPAGANVAVSKAQIYTAVADATGNDKGKVGSGDAVKQLDNLSTTYYVAVKVTITGLSASTDYAITANGTTTTVRSDATGTIANFGIVSDGFTLNDTSKLGSPYLKENRAGGKAVQNGSVNLGNGQYSVAAVVAAIRGKYAADVTDGSANKATASFAHLTQDVRDAVKAAGITTKADANESFDKPAAPFSITVNLSATNGRTSTALITVDPNSTVADSTYPRISYYVKGHTKVTVPSANGQDASTTIDSVDDLVDALNNEFSFNYVPVNGVVDTASIKRAFTAQVSEANTTVLDTTVDVSKVNTKVAGRYPVTVSATNADGKTTKVTFMLTVGAKGATYKTVQSDGDVPVYKIDGNNVTDSKTTVKNGDTIAVFGDPIKVGEKSYTRINSADSDLYVESKYVDGSFKPADKVKKTVMHNSYIYDKDHKRVGTDMLRAYSTVEVIGAATKLADGSLVYQIADNQYVMADNIDGTSRTLSHNAYVYKTSKKRANRKVLKAGSKVTTFGSPYTFKNGKAYYRVGGPAKQYVKVANFAK</sequence>
<feature type="domain" description="S-layer protein C-terminal" evidence="3">
    <location>
        <begin position="545"/>
        <end position="608"/>
    </location>
</feature>
<dbReference type="HOGENOM" id="CLU_027196_1_0_9"/>
<dbReference type="SMR" id="A0A0F4L758"/>
<evidence type="ECO:0000313" key="4">
    <source>
        <dbReference type="EMBL" id="KJY54460.1"/>
    </source>
</evidence>
<feature type="chain" id="PRO_5038762477" evidence="2">
    <location>
        <begin position="24"/>
        <end position="612"/>
    </location>
</feature>
<keyword evidence="1" id="KW-0694">RNA-binding</keyword>
<feature type="signal peptide" evidence="2">
    <location>
        <begin position="1"/>
        <end position="23"/>
    </location>
</feature>
<reference evidence="4 5" key="1">
    <citation type="submission" date="2014-12" db="EMBL/GenBank/DDBJ databases">
        <title>Comparative genomics of the lactic acid bacteria isolated from the honey bee gut.</title>
        <authorList>
            <person name="Ellegaard K.M."/>
            <person name="Tamarit D."/>
            <person name="Javelind E."/>
            <person name="Olofsson T."/>
            <person name="Andersson S.G."/>
            <person name="Vasquez A."/>
        </authorList>
    </citation>
    <scope>NUCLEOTIDE SEQUENCE [LARGE SCALE GENOMIC DNA]</scope>
    <source>
        <strain evidence="4 5">Biut2</strain>
    </source>
</reference>
<evidence type="ECO:0000256" key="1">
    <source>
        <dbReference type="PROSITE-ProRule" id="PRU00182"/>
    </source>
</evidence>
<protein>
    <submittedName>
        <fullName evidence="4">Surface layer protein HAP50</fullName>
    </submittedName>
</protein>
<dbReference type="RefSeq" id="WP_045928659.1">
    <property type="nucleotide sequence ID" value="NZ_JBHSZS010000026.1"/>
</dbReference>
<dbReference type="EMBL" id="JXBY01000026">
    <property type="protein sequence ID" value="KJY54460.1"/>
    <property type="molecule type" value="Genomic_DNA"/>
</dbReference>
<dbReference type="Proteomes" id="UP000033533">
    <property type="component" value="Unassembled WGS sequence"/>
</dbReference>
<evidence type="ECO:0000259" key="3">
    <source>
        <dbReference type="Pfam" id="PF03217"/>
    </source>
</evidence>
<dbReference type="OrthoDB" id="2327165at2"/>
<comment type="caution">
    <text evidence="4">The sequence shown here is derived from an EMBL/GenBank/DDBJ whole genome shotgun (WGS) entry which is preliminary data.</text>
</comment>
<evidence type="ECO:0000256" key="2">
    <source>
        <dbReference type="SAM" id="SignalP"/>
    </source>
</evidence>
<dbReference type="InterPro" id="IPR024968">
    <property type="entry name" value="SlpA_C_lactobacillus"/>
</dbReference>